<dbReference type="AlphaFoldDB" id="A0A6G9AKC6"/>
<organism evidence="1 2">
    <name type="scientific">Spirosoma aureum</name>
    <dbReference type="NCBI Taxonomy" id="2692134"/>
    <lineage>
        <taxon>Bacteria</taxon>
        <taxon>Pseudomonadati</taxon>
        <taxon>Bacteroidota</taxon>
        <taxon>Cytophagia</taxon>
        <taxon>Cytophagales</taxon>
        <taxon>Cytophagaceae</taxon>
        <taxon>Spirosoma</taxon>
    </lineage>
</organism>
<dbReference type="RefSeq" id="WP_162384866.1">
    <property type="nucleotide sequence ID" value="NZ_CP050063.1"/>
</dbReference>
<sequence length="64" mass="7454">MLTQLYEKLSARRDALVALYGHRSGLRDCNPDAYSHYLQEIRDLNRQLRLLRVRLMNNSGHLAG</sequence>
<protein>
    <submittedName>
        <fullName evidence="1">Uncharacterized protein</fullName>
    </submittedName>
</protein>
<gene>
    <name evidence="1" type="ORF">G8759_09705</name>
</gene>
<evidence type="ECO:0000313" key="2">
    <source>
        <dbReference type="Proteomes" id="UP000501802"/>
    </source>
</evidence>
<name>A0A6G9AKC6_9BACT</name>
<dbReference type="EMBL" id="CP050063">
    <property type="protein sequence ID" value="QIP12880.1"/>
    <property type="molecule type" value="Genomic_DNA"/>
</dbReference>
<accession>A0A6G9AKC6</accession>
<proteinExistence type="predicted"/>
<dbReference type="KEGG" id="spib:G8759_09705"/>
<dbReference type="Proteomes" id="UP000501802">
    <property type="component" value="Chromosome"/>
</dbReference>
<evidence type="ECO:0000313" key="1">
    <source>
        <dbReference type="EMBL" id="QIP12880.1"/>
    </source>
</evidence>
<keyword evidence="2" id="KW-1185">Reference proteome</keyword>
<reference evidence="1 2" key="1">
    <citation type="submission" date="2020-03" db="EMBL/GenBank/DDBJ databases">
        <authorList>
            <person name="Kim M.K."/>
        </authorList>
    </citation>
    <scope>NUCLEOTIDE SEQUENCE [LARGE SCALE GENOMIC DNA]</scope>
    <source>
        <strain evidence="1 2">BT328</strain>
    </source>
</reference>